<evidence type="ECO:0000313" key="3">
    <source>
        <dbReference type="EMBL" id="RUT69745.1"/>
    </source>
</evidence>
<organism evidence="3 4">
    <name type="scientific">Flavobacterium cupreum</name>
    <dbReference type="NCBI Taxonomy" id="2133766"/>
    <lineage>
        <taxon>Bacteria</taxon>
        <taxon>Pseudomonadati</taxon>
        <taxon>Bacteroidota</taxon>
        <taxon>Flavobacteriia</taxon>
        <taxon>Flavobacteriales</taxon>
        <taxon>Flavobacteriaceae</taxon>
        <taxon>Flavobacterium</taxon>
    </lineage>
</organism>
<evidence type="ECO:0000256" key="1">
    <source>
        <dbReference type="SAM" id="MobiDB-lite"/>
    </source>
</evidence>
<dbReference type="Proteomes" id="UP000288102">
    <property type="component" value="Unassembled WGS sequence"/>
</dbReference>
<reference evidence="4" key="1">
    <citation type="journal article" date="2019" name="Syst. Appl. Microbiol.">
        <title>Flavobacterium circumlabens sp. nov. and Flavobacterium cupreum sp. nov., two psychrotrophic species isolated from Antarctic environmental samples.</title>
        <authorList>
            <person name="Kralova S."/>
            <person name="Busse H.-J."/>
            <person name="Svec P."/>
            <person name="Maslanova I."/>
            <person name="Stankova E."/>
            <person name="Bartak M."/>
            <person name="Sedlacek I."/>
        </authorList>
    </citation>
    <scope>NUCLEOTIDE SEQUENCE [LARGE SCALE GENOMIC DNA]</scope>
    <source>
        <strain evidence="4">CCM 8825</strain>
    </source>
</reference>
<feature type="compositionally biased region" description="Polar residues" evidence="1">
    <location>
        <begin position="56"/>
        <end position="80"/>
    </location>
</feature>
<feature type="signal peptide" evidence="2">
    <location>
        <begin position="1"/>
        <end position="21"/>
    </location>
</feature>
<gene>
    <name evidence="3" type="ORF">D0817_14075</name>
</gene>
<protein>
    <submittedName>
        <fullName evidence="3">Uncharacterized protein</fullName>
    </submittedName>
</protein>
<name>A0A434A5Y0_9FLAO</name>
<feature type="region of interest" description="Disordered" evidence="1">
    <location>
        <begin position="39"/>
        <end position="86"/>
    </location>
</feature>
<accession>A0A434A5Y0</accession>
<comment type="caution">
    <text evidence="3">The sequence shown here is derived from an EMBL/GenBank/DDBJ whole genome shotgun (WGS) entry which is preliminary data.</text>
</comment>
<keyword evidence="4" id="KW-1185">Reference proteome</keyword>
<proteinExistence type="predicted"/>
<dbReference type="AlphaFoldDB" id="A0A434A5Y0"/>
<dbReference type="RefSeq" id="WP_127338983.1">
    <property type="nucleotide sequence ID" value="NZ_QWDM01000008.1"/>
</dbReference>
<evidence type="ECO:0000313" key="4">
    <source>
        <dbReference type="Proteomes" id="UP000288102"/>
    </source>
</evidence>
<feature type="chain" id="PRO_5019435822" evidence="2">
    <location>
        <begin position="22"/>
        <end position="86"/>
    </location>
</feature>
<dbReference type="EMBL" id="QWDM01000008">
    <property type="protein sequence ID" value="RUT69745.1"/>
    <property type="molecule type" value="Genomic_DNA"/>
</dbReference>
<evidence type="ECO:0000256" key="2">
    <source>
        <dbReference type="SAM" id="SignalP"/>
    </source>
</evidence>
<keyword evidence="2" id="KW-0732">Signal</keyword>
<sequence>MKKAALTIGLFSLVMVATSFTTPDITKDIANNQSSIITPIDGQVGTRDGRQKHDYTGSTSHADLNYNHSNSLSTDGQSLRMNVKLD</sequence>
<dbReference type="OrthoDB" id="1366886at2"/>